<name>A0ABR4JD86_9EURO</name>
<accession>A0ABR4JD86</accession>
<evidence type="ECO:0000256" key="1">
    <source>
        <dbReference type="SAM" id="MobiDB-lite"/>
    </source>
</evidence>
<sequence length="135" mass="15877">MFFAKKPKQKQTPRPATDYERWLNKDTPDSDSVPQFGPEQGVDDMHNHGERHSVLLAGGREGFVNSFDQYDPSTIPPPVQQEVTRRPRVPDIITYYGAVLILLFFVRYFMKMLLQQLRHRREEADHQFPTRNPHQ</sequence>
<feature type="compositionally biased region" description="Basic and acidic residues" evidence="1">
    <location>
        <begin position="17"/>
        <end position="28"/>
    </location>
</feature>
<proteinExistence type="predicted"/>
<evidence type="ECO:0000256" key="2">
    <source>
        <dbReference type="SAM" id="Phobius"/>
    </source>
</evidence>
<feature type="transmembrane region" description="Helical" evidence="2">
    <location>
        <begin position="92"/>
        <end position="110"/>
    </location>
</feature>
<comment type="caution">
    <text evidence="3">The sequence shown here is derived from an EMBL/GenBank/DDBJ whole genome shotgun (WGS) entry which is preliminary data.</text>
</comment>
<keyword evidence="2" id="KW-0472">Membrane</keyword>
<feature type="region of interest" description="Disordered" evidence="1">
    <location>
        <begin position="1"/>
        <end position="48"/>
    </location>
</feature>
<keyword evidence="2" id="KW-1133">Transmembrane helix</keyword>
<protein>
    <submittedName>
        <fullName evidence="3">Uncharacterized protein</fullName>
    </submittedName>
</protein>
<evidence type="ECO:0000313" key="3">
    <source>
        <dbReference type="EMBL" id="KAL2837707.1"/>
    </source>
</evidence>
<keyword evidence="2" id="KW-0812">Transmembrane</keyword>
<reference evidence="3 4" key="1">
    <citation type="submission" date="2024-07" db="EMBL/GenBank/DDBJ databases">
        <title>Section-level genome sequencing and comparative genomics of Aspergillus sections Usti and Cavernicolus.</title>
        <authorList>
            <consortium name="Lawrence Berkeley National Laboratory"/>
            <person name="Nybo J.L."/>
            <person name="Vesth T.C."/>
            <person name="Theobald S."/>
            <person name="Frisvad J.C."/>
            <person name="Larsen T.O."/>
            <person name="Kjaerboelling I."/>
            <person name="Rothschild-Mancinelli K."/>
            <person name="Lyhne E.K."/>
            <person name="Kogle M.E."/>
            <person name="Barry K."/>
            <person name="Clum A."/>
            <person name="Na H."/>
            <person name="Ledsgaard L."/>
            <person name="Lin J."/>
            <person name="Lipzen A."/>
            <person name="Kuo A."/>
            <person name="Riley R."/>
            <person name="Mondo S."/>
            <person name="Labutti K."/>
            <person name="Haridas S."/>
            <person name="Pangalinan J."/>
            <person name="Salamov A.A."/>
            <person name="Simmons B.A."/>
            <person name="Magnuson J.K."/>
            <person name="Chen J."/>
            <person name="Drula E."/>
            <person name="Henrissat B."/>
            <person name="Wiebenga A."/>
            <person name="Lubbers R.J."/>
            <person name="Gomes A.C."/>
            <person name="Makela M.R."/>
            <person name="Stajich J."/>
            <person name="Grigoriev I.V."/>
            <person name="Mortensen U.H."/>
            <person name="De Vries R.P."/>
            <person name="Baker S.E."/>
            <person name="Andersen M.R."/>
        </authorList>
    </citation>
    <scope>NUCLEOTIDE SEQUENCE [LARGE SCALE GENOMIC DNA]</scope>
    <source>
        <strain evidence="3 4">CBS 123904</strain>
    </source>
</reference>
<keyword evidence="4" id="KW-1185">Reference proteome</keyword>
<dbReference type="Proteomes" id="UP001610446">
    <property type="component" value="Unassembled WGS sequence"/>
</dbReference>
<evidence type="ECO:0000313" key="4">
    <source>
        <dbReference type="Proteomes" id="UP001610446"/>
    </source>
</evidence>
<feature type="compositionally biased region" description="Basic residues" evidence="1">
    <location>
        <begin position="1"/>
        <end position="11"/>
    </location>
</feature>
<gene>
    <name evidence="3" type="ORF">BJY01DRAFT_40921</name>
</gene>
<dbReference type="EMBL" id="JBFXLU010000156">
    <property type="protein sequence ID" value="KAL2837707.1"/>
    <property type="molecule type" value="Genomic_DNA"/>
</dbReference>
<organism evidence="3 4">
    <name type="scientific">Aspergillus pseudoustus</name>
    <dbReference type="NCBI Taxonomy" id="1810923"/>
    <lineage>
        <taxon>Eukaryota</taxon>
        <taxon>Fungi</taxon>
        <taxon>Dikarya</taxon>
        <taxon>Ascomycota</taxon>
        <taxon>Pezizomycotina</taxon>
        <taxon>Eurotiomycetes</taxon>
        <taxon>Eurotiomycetidae</taxon>
        <taxon>Eurotiales</taxon>
        <taxon>Aspergillaceae</taxon>
        <taxon>Aspergillus</taxon>
        <taxon>Aspergillus subgen. Nidulantes</taxon>
    </lineage>
</organism>